<dbReference type="EMBL" id="PJCH01000010">
    <property type="protein sequence ID" value="PQA87070.1"/>
    <property type="molecule type" value="Genomic_DNA"/>
</dbReference>
<name>A0A2S7K3I7_9PROT</name>
<accession>A0A2S7K3I7</accession>
<dbReference type="Gene3D" id="3.40.50.12580">
    <property type="match status" value="1"/>
</dbReference>
<keyword evidence="2" id="KW-1185">Reference proteome</keyword>
<dbReference type="OrthoDB" id="8437129at2"/>
<dbReference type="InterPro" id="IPR043148">
    <property type="entry name" value="TagF_C"/>
</dbReference>
<organism evidence="1 2">
    <name type="scientific">Hyphococcus luteus</name>
    <dbReference type="NCBI Taxonomy" id="2058213"/>
    <lineage>
        <taxon>Bacteria</taxon>
        <taxon>Pseudomonadati</taxon>
        <taxon>Pseudomonadota</taxon>
        <taxon>Alphaproteobacteria</taxon>
        <taxon>Parvularculales</taxon>
        <taxon>Parvularculaceae</taxon>
        <taxon>Hyphococcus</taxon>
    </lineage>
</organism>
<sequence length="389" mass="44129">MKPRRIGFLFNHEAVHQVAHSAPTAFALSRDFPAIDVELLVSSPAQMAELEKIAAHFPGQRCRFTPIDCGPVAKALDRLFGKFAPIKKVAVLRSNIERFAALDALVTPEKTSAMIKHRFGLTDLTMIYARHGAGDRSLSFNADNALFDFLLLPGAKFRDRLAAAHLLEGRPYEIVGYPKFDLLSGAAPKLFDNDRPTVLYNPHFDARLSSWYKYGAAVLDYFYRSDKFNLIFAPHLMLFERLLHVSLEEFSMTIRKRLPKRYYDCPHMLIDTGSPASADMTYTMAADIYLGDVSSQVYEFIYRPRPCVFLNAHGAQWRDDPNYNHWMLGEVIDDPAMLDAALARAPAEHERKYAALQREAFAYTFDLQETPSSVRAARAIVAFMERHRA</sequence>
<evidence type="ECO:0008006" key="3">
    <source>
        <dbReference type="Google" id="ProtNLM"/>
    </source>
</evidence>
<comment type="caution">
    <text evidence="1">The sequence shown here is derived from an EMBL/GenBank/DDBJ whole genome shotgun (WGS) entry which is preliminary data.</text>
</comment>
<dbReference type="Proteomes" id="UP000239504">
    <property type="component" value="Unassembled WGS sequence"/>
</dbReference>
<dbReference type="RefSeq" id="WP_104830628.1">
    <property type="nucleotide sequence ID" value="NZ_PJCH01000010.1"/>
</dbReference>
<gene>
    <name evidence="1" type="ORF">CW354_13550</name>
</gene>
<evidence type="ECO:0000313" key="1">
    <source>
        <dbReference type="EMBL" id="PQA87070.1"/>
    </source>
</evidence>
<proteinExistence type="predicted"/>
<protein>
    <recommendedName>
        <fullName evidence="3">Glycerophosphotransferase</fullName>
    </recommendedName>
</protein>
<reference evidence="1 2" key="1">
    <citation type="submission" date="2017-12" db="EMBL/GenBank/DDBJ databases">
        <authorList>
            <person name="Hurst M.R.H."/>
        </authorList>
    </citation>
    <scope>NUCLEOTIDE SEQUENCE [LARGE SCALE GENOMIC DNA]</scope>
    <source>
        <strain evidence="1 2">SY-3-19</strain>
    </source>
</reference>
<dbReference type="AlphaFoldDB" id="A0A2S7K3I7"/>
<evidence type="ECO:0000313" key="2">
    <source>
        <dbReference type="Proteomes" id="UP000239504"/>
    </source>
</evidence>